<evidence type="ECO:0000259" key="1">
    <source>
        <dbReference type="PROSITE" id="PS50846"/>
    </source>
</evidence>
<dbReference type="CDD" id="cd00371">
    <property type="entry name" value="HMA"/>
    <property type="match status" value="1"/>
</dbReference>
<reference evidence="2" key="4">
    <citation type="submission" date="2021-02" db="EMBL/GenBank/DDBJ databases">
        <title>Infant gut strain persistence is associated with maternal origin, phylogeny, and functional potential including surface adhesion and iron acquisition.</title>
        <authorList>
            <person name="Lou Y.C."/>
        </authorList>
    </citation>
    <scope>NUCLEOTIDE SEQUENCE</scope>
    <source>
        <strain evidence="2">L2_039_000G1_dasL2_039_000G1_maxbin2.maxbin.077</strain>
    </source>
</reference>
<protein>
    <submittedName>
        <fullName evidence="2">Cation transporter</fullName>
    </submittedName>
    <submittedName>
        <fullName evidence="6">Heavy-metal-associated domain protein</fullName>
    </submittedName>
    <submittedName>
        <fullName evidence="5">Heavy-metal-associated domain-containing protein</fullName>
    </submittedName>
</protein>
<name>A0A329TS01_9FIRM</name>
<reference evidence="5 9" key="2">
    <citation type="submission" date="2018-08" db="EMBL/GenBank/DDBJ databases">
        <title>A genome reference for cultivated species of the human gut microbiota.</title>
        <authorList>
            <person name="Zou Y."/>
            <person name="Xue W."/>
            <person name="Luo G."/>
        </authorList>
    </citation>
    <scope>NUCLEOTIDE SEQUENCE [LARGE SCALE GENOMIC DNA]</scope>
    <source>
        <strain evidence="5 9">AF32-8AC</strain>
    </source>
</reference>
<evidence type="ECO:0000313" key="4">
    <source>
        <dbReference type="EMBL" id="RAW53367.1"/>
    </source>
</evidence>
<dbReference type="GO" id="GO:0046872">
    <property type="term" value="F:metal ion binding"/>
    <property type="evidence" value="ECO:0007669"/>
    <property type="project" value="InterPro"/>
</dbReference>
<keyword evidence="10" id="KW-1185">Reference proteome</keyword>
<organism evidence="4 8">
    <name type="scientific">Faecalibacterium prausnitzii</name>
    <dbReference type="NCBI Taxonomy" id="853"/>
    <lineage>
        <taxon>Bacteria</taxon>
        <taxon>Bacillati</taxon>
        <taxon>Bacillota</taxon>
        <taxon>Clostridia</taxon>
        <taxon>Eubacteriales</taxon>
        <taxon>Oscillospiraceae</taxon>
        <taxon>Faecalibacterium</taxon>
    </lineage>
</organism>
<evidence type="ECO:0000313" key="7">
    <source>
        <dbReference type="Proteomes" id="UP000250997"/>
    </source>
</evidence>
<proteinExistence type="predicted"/>
<dbReference type="Proteomes" id="UP000251144">
    <property type="component" value="Unassembled WGS sequence"/>
</dbReference>
<dbReference type="EMBL" id="JAGZYH010000028">
    <property type="protein sequence ID" value="MBS6622162.1"/>
    <property type="molecule type" value="Genomic_DNA"/>
</dbReference>
<dbReference type="PROSITE" id="PS50846">
    <property type="entry name" value="HMA_2"/>
    <property type="match status" value="1"/>
</dbReference>
<dbReference type="SUPFAM" id="SSF55008">
    <property type="entry name" value="HMA, heavy metal-associated domain"/>
    <property type="match status" value="1"/>
</dbReference>
<sequence>MKKSYKIEVDCANCAQKMEDAANTVAGVAKATVSFMTQKMNVEFDEGADVKATMQNVLSACKKVEDDCEIFGI</sequence>
<dbReference type="EMBL" id="QVER01000006">
    <property type="protein sequence ID" value="RGB91791.1"/>
    <property type="molecule type" value="Genomic_DNA"/>
</dbReference>
<evidence type="ECO:0000313" key="6">
    <source>
        <dbReference type="EMBL" id="VUX21914.1"/>
    </source>
</evidence>
<dbReference type="Proteomes" id="UP000260991">
    <property type="component" value="Unassembled WGS sequence"/>
</dbReference>
<evidence type="ECO:0000313" key="10">
    <source>
        <dbReference type="Proteomes" id="UP000406184"/>
    </source>
</evidence>
<dbReference type="AlphaFoldDB" id="A0A329TS01"/>
<dbReference type="InterPro" id="IPR036163">
    <property type="entry name" value="HMA_dom_sf"/>
</dbReference>
<feature type="domain" description="HMA" evidence="1">
    <location>
        <begin position="1"/>
        <end position="69"/>
    </location>
</feature>
<dbReference type="Gene3D" id="3.30.70.100">
    <property type="match status" value="1"/>
</dbReference>
<reference evidence="6 10" key="3">
    <citation type="submission" date="2019-07" db="EMBL/GenBank/DDBJ databases">
        <authorList>
            <person name="Hibberd C M."/>
            <person name="Gehrig L. J."/>
            <person name="Chang H.-W."/>
            <person name="Venkatesh S."/>
        </authorList>
    </citation>
    <scope>NUCLEOTIDE SEQUENCE [LARGE SCALE GENOMIC DNA]</scope>
    <source>
        <strain evidence="6">Faecalibacterium_prausnitzii_JG_BgPS064</strain>
    </source>
</reference>
<evidence type="ECO:0000313" key="2">
    <source>
        <dbReference type="EMBL" id="MBS6622162.1"/>
    </source>
</evidence>
<dbReference type="EMBL" id="PRLB01000012">
    <property type="protein sequence ID" value="RAW53367.1"/>
    <property type="molecule type" value="Genomic_DNA"/>
</dbReference>
<accession>A0A329TS01</accession>
<dbReference type="OrthoDB" id="7068874at2"/>
<dbReference type="Proteomes" id="UP000406184">
    <property type="component" value="Unassembled WGS sequence"/>
</dbReference>
<dbReference type="EMBL" id="CABHMY010000177">
    <property type="protein sequence ID" value="VUX21914.1"/>
    <property type="molecule type" value="Genomic_DNA"/>
</dbReference>
<evidence type="ECO:0000313" key="9">
    <source>
        <dbReference type="Proteomes" id="UP000260991"/>
    </source>
</evidence>
<dbReference type="Proteomes" id="UP000811365">
    <property type="component" value="Unassembled WGS sequence"/>
</dbReference>
<gene>
    <name evidence="4" type="ORF">C4N26_11560</name>
    <name evidence="3" type="ORF">C4N27_03910</name>
    <name evidence="5" type="ORF">DWZ46_06230</name>
    <name evidence="6" type="ORF">FPPS064S07_01767</name>
    <name evidence="2" type="ORF">KH315_08400</name>
</gene>
<dbReference type="RefSeq" id="WP_015566080.1">
    <property type="nucleotide sequence ID" value="NZ_CABHMY010000177.1"/>
</dbReference>
<dbReference type="InterPro" id="IPR006121">
    <property type="entry name" value="HMA_dom"/>
</dbReference>
<dbReference type="EMBL" id="PRLA01000002">
    <property type="protein sequence ID" value="RAW51630.1"/>
    <property type="molecule type" value="Genomic_DNA"/>
</dbReference>
<evidence type="ECO:0000313" key="3">
    <source>
        <dbReference type="EMBL" id="RAW51630.1"/>
    </source>
</evidence>
<reference evidence="7 8" key="1">
    <citation type="submission" date="2018-02" db="EMBL/GenBank/DDBJ databases">
        <title>Complete genome sequencing of Faecalibacterium prausnitzii strains isolated from the human gut.</title>
        <authorList>
            <person name="Fitzgerald B.C."/>
            <person name="Shkoporov A.N."/>
            <person name="Ross P.R."/>
            <person name="Hill C."/>
        </authorList>
    </citation>
    <scope>NUCLEOTIDE SEQUENCE [LARGE SCALE GENOMIC DNA]</scope>
    <source>
        <strain evidence="3 7">APC942/18-1</strain>
        <strain evidence="4 8">APC942/32-1</strain>
    </source>
</reference>
<evidence type="ECO:0000313" key="5">
    <source>
        <dbReference type="EMBL" id="RGB91791.1"/>
    </source>
</evidence>
<evidence type="ECO:0000313" key="8">
    <source>
        <dbReference type="Proteomes" id="UP000251144"/>
    </source>
</evidence>
<dbReference type="Proteomes" id="UP000250997">
    <property type="component" value="Unassembled WGS sequence"/>
</dbReference>
<dbReference type="Pfam" id="PF00403">
    <property type="entry name" value="HMA"/>
    <property type="match status" value="1"/>
</dbReference>